<keyword evidence="6" id="KW-0732">Signal</keyword>
<feature type="domain" description="Glycoside hydrolase family 5" evidence="7">
    <location>
        <begin position="37"/>
        <end position="370"/>
    </location>
</feature>
<evidence type="ECO:0000256" key="5">
    <source>
        <dbReference type="ARBA" id="ARBA00023295"/>
    </source>
</evidence>
<evidence type="ECO:0000256" key="6">
    <source>
        <dbReference type="SAM" id="SignalP"/>
    </source>
</evidence>
<dbReference type="GO" id="GO:0016985">
    <property type="term" value="F:mannan endo-1,4-beta-mannosidase activity"/>
    <property type="evidence" value="ECO:0000318"/>
    <property type="project" value="GO_Central"/>
</dbReference>
<dbReference type="PANTHER" id="PTHR31451:SF60">
    <property type="entry name" value="MANNAN ENDO-1,4-BETA-MANNOSIDASE 1"/>
    <property type="match status" value="1"/>
</dbReference>
<dbReference type="OMA" id="TPQPFRM"/>
<dbReference type="InterPro" id="IPR001547">
    <property type="entry name" value="Glyco_hydro_5"/>
</dbReference>
<dbReference type="EMBL" id="LFYR01001545">
    <property type="protein sequence ID" value="KMZ61015.1"/>
    <property type="molecule type" value="Genomic_DNA"/>
</dbReference>
<evidence type="ECO:0000256" key="4">
    <source>
        <dbReference type="ARBA" id="ARBA00022801"/>
    </source>
</evidence>
<dbReference type="FunFam" id="3.20.20.80:FF:000012">
    <property type="entry name" value="Mannan endo-1,4-beta-mannosidase 6"/>
    <property type="match status" value="1"/>
</dbReference>
<comment type="catalytic activity">
    <reaction evidence="1">
        <text>Random hydrolysis of (1-&gt;4)-beta-D-mannosidic linkages in mannans, galactomannans and glucomannans.</text>
        <dbReference type="EC" id="3.2.1.78"/>
    </reaction>
</comment>
<feature type="chain" id="PRO_5005527476" description="mannan endo-1,4-beta-mannosidase" evidence="6">
    <location>
        <begin position="35"/>
        <end position="416"/>
    </location>
</feature>
<protein>
    <recommendedName>
        <fullName evidence="3">mannan endo-1,4-beta-mannosidase</fullName>
        <ecNumber evidence="3">3.2.1.78</ecNumber>
    </recommendedName>
</protein>
<dbReference type="OrthoDB" id="406631at2759"/>
<comment type="caution">
    <text evidence="8">The sequence shown here is derived from an EMBL/GenBank/DDBJ whole genome shotgun (WGS) entry which is preliminary data.</text>
</comment>
<evidence type="ECO:0000259" key="7">
    <source>
        <dbReference type="Pfam" id="PF26410"/>
    </source>
</evidence>
<sequence>MREMNKKKEMHVWAVVFSALILLTQHRLQSQVAAEGFIRAKGLNFVLNRNKFLANGFNAYWLMMLGSDPSQKSKVTSAFREASGHGLSVGRTWAFSDGGSNPLQYSPGSYNENMFKGLDFALAEARKYNIRLILSLVNNYDNMGGRKQYVEWGRTHGQTVKSEDDFYTNSVIKGFYKKHVKTVLTRINSLTGIAYKDDPTIFAWELMNEPRCQSDQSGRTIQGWITEMAGHVKSIDRNHLLEAGLEGFYGPSSMQNQNRVNPKFFVGTDFISNNQIPGIDFATLHSYPDQWLSGSNDLTQLIFLNKWLDTHIKDSNEILQKPLLLTEFGKYSKGSRFENSDRDQLYRTVYNKIYWSARNKGSAAGGLFWQLLTEGMDSYKDGYEIILNRNTPTVKIISLESQKLHYLGKLFQQKNG</sequence>
<dbReference type="Pfam" id="PF26410">
    <property type="entry name" value="GH5_mannosidase"/>
    <property type="match status" value="1"/>
</dbReference>
<name>A0A0K9NYJ3_ZOSMR</name>
<dbReference type="EC" id="3.2.1.78" evidence="3"/>
<dbReference type="Gene3D" id="3.20.20.80">
    <property type="entry name" value="Glycosidases"/>
    <property type="match status" value="1"/>
</dbReference>
<evidence type="ECO:0000256" key="2">
    <source>
        <dbReference type="ARBA" id="ARBA00005641"/>
    </source>
</evidence>
<comment type="similarity">
    <text evidence="2">Belongs to the glycosyl hydrolase 5 (cellulase A) family.</text>
</comment>
<accession>A0A0K9NYJ3</accession>
<dbReference type="AlphaFoldDB" id="A0A0K9NYJ3"/>
<dbReference type="InterPro" id="IPR017853">
    <property type="entry name" value="GH"/>
</dbReference>
<proteinExistence type="inferred from homology"/>
<dbReference type="InterPro" id="IPR045053">
    <property type="entry name" value="MAN-like"/>
</dbReference>
<gene>
    <name evidence="8" type="ORF">ZOSMA_55G00670</name>
</gene>
<dbReference type="Proteomes" id="UP000036987">
    <property type="component" value="Unassembled WGS sequence"/>
</dbReference>
<feature type="signal peptide" evidence="6">
    <location>
        <begin position="1"/>
        <end position="34"/>
    </location>
</feature>
<dbReference type="STRING" id="29655.A0A0K9NYJ3"/>
<organism evidence="8 9">
    <name type="scientific">Zostera marina</name>
    <name type="common">Eelgrass</name>
    <dbReference type="NCBI Taxonomy" id="29655"/>
    <lineage>
        <taxon>Eukaryota</taxon>
        <taxon>Viridiplantae</taxon>
        <taxon>Streptophyta</taxon>
        <taxon>Embryophyta</taxon>
        <taxon>Tracheophyta</taxon>
        <taxon>Spermatophyta</taxon>
        <taxon>Magnoliopsida</taxon>
        <taxon>Liliopsida</taxon>
        <taxon>Zosteraceae</taxon>
        <taxon>Zostera</taxon>
    </lineage>
</organism>
<dbReference type="SUPFAM" id="SSF51445">
    <property type="entry name" value="(Trans)glycosidases"/>
    <property type="match status" value="1"/>
</dbReference>
<dbReference type="PANTHER" id="PTHR31451">
    <property type="match status" value="1"/>
</dbReference>
<evidence type="ECO:0000313" key="8">
    <source>
        <dbReference type="EMBL" id="KMZ61015.1"/>
    </source>
</evidence>
<keyword evidence="4" id="KW-0378">Hydrolase</keyword>
<keyword evidence="9" id="KW-1185">Reference proteome</keyword>
<evidence type="ECO:0000256" key="1">
    <source>
        <dbReference type="ARBA" id="ARBA00001678"/>
    </source>
</evidence>
<dbReference type="GO" id="GO:0000272">
    <property type="term" value="P:polysaccharide catabolic process"/>
    <property type="evidence" value="ECO:0007669"/>
    <property type="project" value="InterPro"/>
</dbReference>
<keyword evidence="5" id="KW-0326">Glycosidase</keyword>
<reference evidence="9" key="1">
    <citation type="journal article" date="2016" name="Nature">
        <title>The genome of the seagrass Zostera marina reveals angiosperm adaptation to the sea.</title>
        <authorList>
            <person name="Olsen J.L."/>
            <person name="Rouze P."/>
            <person name="Verhelst B."/>
            <person name="Lin Y.-C."/>
            <person name="Bayer T."/>
            <person name="Collen J."/>
            <person name="Dattolo E."/>
            <person name="De Paoli E."/>
            <person name="Dittami S."/>
            <person name="Maumus F."/>
            <person name="Michel G."/>
            <person name="Kersting A."/>
            <person name="Lauritano C."/>
            <person name="Lohaus R."/>
            <person name="Toepel M."/>
            <person name="Tonon T."/>
            <person name="Vanneste K."/>
            <person name="Amirebrahimi M."/>
            <person name="Brakel J."/>
            <person name="Bostroem C."/>
            <person name="Chovatia M."/>
            <person name="Grimwood J."/>
            <person name="Jenkins J.W."/>
            <person name="Jueterbock A."/>
            <person name="Mraz A."/>
            <person name="Stam W.T."/>
            <person name="Tice H."/>
            <person name="Bornberg-Bauer E."/>
            <person name="Green P.J."/>
            <person name="Pearson G.A."/>
            <person name="Procaccini G."/>
            <person name="Duarte C.M."/>
            <person name="Schmutz J."/>
            <person name="Reusch T.B.H."/>
            <person name="Van de Peer Y."/>
        </authorList>
    </citation>
    <scope>NUCLEOTIDE SEQUENCE [LARGE SCALE GENOMIC DNA]</scope>
    <source>
        <strain evidence="9">cv. Finnish</strain>
    </source>
</reference>
<evidence type="ECO:0000313" key="9">
    <source>
        <dbReference type="Proteomes" id="UP000036987"/>
    </source>
</evidence>
<evidence type="ECO:0000256" key="3">
    <source>
        <dbReference type="ARBA" id="ARBA00012706"/>
    </source>
</evidence>